<dbReference type="SUPFAM" id="SSF48366">
    <property type="entry name" value="Ras GEF"/>
    <property type="match status" value="1"/>
</dbReference>
<name>A0A3S5BMS1_9PLAT</name>
<dbReference type="EMBL" id="CAAALY010006977">
    <property type="protein sequence ID" value="VEL09688.1"/>
    <property type="molecule type" value="Genomic_DNA"/>
</dbReference>
<accession>A0A3S5BMS1</accession>
<evidence type="ECO:0000259" key="2">
    <source>
        <dbReference type="PROSITE" id="PS50212"/>
    </source>
</evidence>
<evidence type="ECO:0000256" key="1">
    <source>
        <dbReference type="PROSITE-ProRule" id="PRU00135"/>
    </source>
</evidence>
<dbReference type="Gene3D" id="1.20.870.10">
    <property type="entry name" value="Son of sevenless (SoS) protein Chain: S domain 1"/>
    <property type="match status" value="1"/>
</dbReference>
<dbReference type="GO" id="GO:0005085">
    <property type="term" value="F:guanyl-nucleotide exchange factor activity"/>
    <property type="evidence" value="ECO:0007669"/>
    <property type="project" value="UniProtKB-KW"/>
</dbReference>
<protein>
    <recommendedName>
        <fullName evidence="2">N-terminal Ras-GEF domain-containing protein</fullName>
    </recommendedName>
</protein>
<proteinExistence type="predicted"/>
<gene>
    <name evidence="3" type="ORF">PXEA_LOCUS3128</name>
</gene>
<evidence type="ECO:0000313" key="4">
    <source>
        <dbReference type="Proteomes" id="UP000784294"/>
    </source>
</evidence>
<dbReference type="PROSITE" id="PS50212">
    <property type="entry name" value="RASGEF_NTER"/>
    <property type="match status" value="1"/>
</dbReference>
<comment type="caution">
    <text evidence="3">The sequence shown here is derived from an EMBL/GenBank/DDBJ whole genome shotgun (WGS) entry which is preliminary data.</text>
</comment>
<feature type="domain" description="N-terminal Ras-GEF" evidence="2">
    <location>
        <begin position="1"/>
        <end position="124"/>
    </location>
</feature>
<keyword evidence="4" id="KW-1185">Reference proteome</keyword>
<dbReference type="InterPro" id="IPR023578">
    <property type="entry name" value="Ras_GEF_dom_sf"/>
</dbReference>
<reference evidence="3" key="1">
    <citation type="submission" date="2018-11" db="EMBL/GenBank/DDBJ databases">
        <authorList>
            <consortium name="Pathogen Informatics"/>
        </authorList>
    </citation>
    <scope>NUCLEOTIDE SEQUENCE</scope>
</reference>
<organism evidence="3 4">
    <name type="scientific">Protopolystoma xenopodis</name>
    <dbReference type="NCBI Taxonomy" id="117903"/>
    <lineage>
        <taxon>Eukaryota</taxon>
        <taxon>Metazoa</taxon>
        <taxon>Spiralia</taxon>
        <taxon>Lophotrochozoa</taxon>
        <taxon>Platyhelminthes</taxon>
        <taxon>Monogenea</taxon>
        <taxon>Polyopisthocotylea</taxon>
        <taxon>Polystomatidea</taxon>
        <taxon>Polystomatidae</taxon>
        <taxon>Protopolystoma</taxon>
    </lineage>
</organism>
<sequence length="198" mass="22085">MVEQLLVEPSPSDLTFPEDFLLTYRTFLDTPSPIAERLLSAYTSNSPGSFLPDKSKEEGAGPTPTVFSVKTRVKRCILLWVHNHFVDFQYNPDMMNFLERFDDLLFADGTAGERRLLHLACSTKAKIRQVEVELMYSFSLSQTGSGGPSNIPNGSLTVSSSQVVLHQLPFTLIGGRDGLGIFFAQVRIYYLLAIECII</sequence>
<keyword evidence="1" id="KW-0344">Guanine-nucleotide releasing factor</keyword>
<dbReference type="AlphaFoldDB" id="A0A3S5BMS1"/>
<dbReference type="InterPro" id="IPR000651">
    <property type="entry name" value="Ras-like_Gua-exchang_fac_N"/>
</dbReference>
<dbReference type="Pfam" id="PF00618">
    <property type="entry name" value="RasGEF_N"/>
    <property type="match status" value="1"/>
</dbReference>
<dbReference type="CDD" id="cd06224">
    <property type="entry name" value="REM"/>
    <property type="match status" value="1"/>
</dbReference>
<dbReference type="Proteomes" id="UP000784294">
    <property type="component" value="Unassembled WGS sequence"/>
</dbReference>
<dbReference type="OrthoDB" id="21144at2759"/>
<evidence type="ECO:0000313" key="3">
    <source>
        <dbReference type="EMBL" id="VEL09688.1"/>
    </source>
</evidence>